<dbReference type="EMBL" id="CP000828">
    <property type="protein sequence ID" value="ABW30120.1"/>
    <property type="molecule type" value="Genomic_DNA"/>
</dbReference>
<protein>
    <submittedName>
        <fullName evidence="1">Uncharacterized protein</fullName>
    </submittedName>
</protein>
<sequence length="40" mass="4225">MATDKALAIDVSPCAGVDGIYNPGIDQNDWSTHSSMLDKS</sequence>
<dbReference type="HOGENOM" id="CLU_3283134_0_0_3"/>
<proteinExistence type="predicted"/>
<reference evidence="1 2" key="1">
    <citation type="journal article" date="2008" name="Proc. Natl. Acad. Sci. U.S.A.">
        <title>Niche adaptation and genome expansion in the chlorophyll d-producing cyanobacterium Acaryochloris marina.</title>
        <authorList>
            <person name="Swingley W.D."/>
            <person name="Chen M."/>
            <person name="Cheung P.C."/>
            <person name="Conrad A.L."/>
            <person name="Dejesa L.C."/>
            <person name="Hao J."/>
            <person name="Honchak B.M."/>
            <person name="Karbach L.E."/>
            <person name="Kurdoglu A."/>
            <person name="Lahiri S."/>
            <person name="Mastrian S.D."/>
            <person name="Miyashita H."/>
            <person name="Page L."/>
            <person name="Ramakrishna P."/>
            <person name="Satoh S."/>
            <person name="Sattley W.M."/>
            <person name="Shimada Y."/>
            <person name="Taylor H.L."/>
            <person name="Tomo T."/>
            <person name="Tsuchiya T."/>
            <person name="Wang Z.T."/>
            <person name="Raymond J."/>
            <person name="Mimuro M."/>
            <person name="Blankenship R.E."/>
            <person name="Touchman J.W."/>
        </authorList>
    </citation>
    <scope>NUCLEOTIDE SEQUENCE [LARGE SCALE GENOMIC DNA]</scope>
    <source>
        <strain evidence="2">MBIC 11017</strain>
    </source>
</reference>
<accession>B0C8G5</accession>
<evidence type="ECO:0000313" key="1">
    <source>
        <dbReference type="EMBL" id="ABW30120.1"/>
    </source>
</evidence>
<dbReference type="KEGG" id="amr:AM1_5158"/>
<organism evidence="1 2">
    <name type="scientific">Acaryochloris marina (strain MBIC 11017)</name>
    <dbReference type="NCBI Taxonomy" id="329726"/>
    <lineage>
        <taxon>Bacteria</taxon>
        <taxon>Bacillati</taxon>
        <taxon>Cyanobacteriota</taxon>
        <taxon>Cyanophyceae</taxon>
        <taxon>Acaryochloridales</taxon>
        <taxon>Acaryochloridaceae</taxon>
        <taxon>Acaryochloris</taxon>
    </lineage>
</organism>
<keyword evidence="2" id="KW-1185">Reference proteome</keyword>
<evidence type="ECO:0000313" key="2">
    <source>
        <dbReference type="Proteomes" id="UP000000268"/>
    </source>
</evidence>
<dbReference type="AlphaFoldDB" id="B0C8G5"/>
<gene>
    <name evidence="1" type="ordered locus">AM1_5158</name>
</gene>
<dbReference type="Proteomes" id="UP000000268">
    <property type="component" value="Chromosome"/>
</dbReference>
<name>B0C8G5_ACAM1</name>